<protein>
    <recommendedName>
        <fullName evidence="3">DUF192 domain-containing protein</fullName>
    </recommendedName>
</protein>
<dbReference type="AlphaFoldDB" id="A0A2H0WN75"/>
<dbReference type="Proteomes" id="UP000230033">
    <property type="component" value="Unassembled WGS sequence"/>
</dbReference>
<sequence length="148" mass="16384">MSSTLKILFLLVILAGLLLGAKFLAPKNTAPQIVINGQTILVEMADTPAKIVQGLSGREKLPENAGMLFIFKKADEYTFWMKDMKFNLDFVFIRGQKVINLAENIPFPGPNQEPQTVVVAQPFDQVLEINAGQIKKLNLKIGDSTILQ</sequence>
<accession>A0A2H0WN75</accession>
<reference evidence="2" key="1">
    <citation type="submission" date="2017-09" db="EMBL/GenBank/DDBJ databases">
        <title>Depth-based differentiation of microbial function through sediment-hosted aquifers and enrichment of novel symbionts in the deep terrestrial subsurface.</title>
        <authorList>
            <person name="Probst A.J."/>
            <person name="Ladd B."/>
            <person name="Jarett J.K."/>
            <person name="Geller-Mcgrath D.E."/>
            <person name="Sieber C.M.K."/>
            <person name="Emerson J.B."/>
            <person name="Anantharaman K."/>
            <person name="Thomas B.C."/>
            <person name="Malmstrom R."/>
            <person name="Stieglmeier M."/>
            <person name="Klingl A."/>
            <person name="Woyke T."/>
            <person name="Ryan C.M."/>
            <person name="Banfield J.F."/>
        </authorList>
    </citation>
    <scope>NUCLEOTIDE SEQUENCE [LARGE SCALE GENOMIC DNA]</scope>
</reference>
<evidence type="ECO:0000313" key="2">
    <source>
        <dbReference type="Proteomes" id="UP000230033"/>
    </source>
</evidence>
<evidence type="ECO:0000313" key="1">
    <source>
        <dbReference type="EMBL" id="PIS14091.1"/>
    </source>
</evidence>
<dbReference type="PANTHER" id="PTHR37953">
    <property type="entry name" value="UPF0127 PROTEIN MJ1496"/>
    <property type="match status" value="1"/>
</dbReference>
<gene>
    <name evidence="1" type="ORF">COT65_00770</name>
</gene>
<dbReference type="Pfam" id="PF02643">
    <property type="entry name" value="DUF192"/>
    <property type="match status" value="1"/>
</dbReference>
<name>A0A2H0WN75_9BACT</name>
<dbReference type="EMBL" id="PEZJ01000009">
    <property type="protein sequence ID" value="PIS14091.1"/>
    <property type="molecule type" value="Genomic_DNA"/>
</dbReference>
<proteinExistence type="predicted"/>
<comment type="caution">
    <text evidence="1">The sequence shown here is derived from an EMBL/GenBank/DDBJ whole genome shotgun (WGS) entry which is preliminary data.</text>
</comment>
<dbReference type="InterPro" id="IPR038695">
    <property type="entry name" value="Saro_0823-like_sf"/>
</dbReference>
<organism evidence="1 2">
    <name type="scientific">Candidatus Shapirobacteria bacterium CG09_land_8_20_14_0_10_47_13</name>
    <dbReference type="NCBI Taxonomy" id="1974481"/>
    <lineage>
        <taxon>Bacteria</taxon>
        <taxon>Candidatus Shapironibacteriota</taxon>
    </lineage>
</organism>
<dbReference type="PANTHER" id="PTHR37953:SF1">
    <property type="entry name" value="UPF0127 PROTEIN MJ1496"/>
    <property type="match status" value="1"/>
</dbReference>
<evidence type="ECO:0008006" key="3">
    <source>
        <dbReference type="Google" id="ProtNLM"/>
    </source>
</evidence>
<dbReference type="InterPro" id="IPR003795">
    <property type="entry name" value="DUF192"/>
</dbReference>
<dbReference type="Gene3D" id="2.60.120.1140">
    <property type="entry name" value="Protein of unknown function DUF192"/>
    <property type="match status" value="1"/>
</dbReference>